<proteinExistence type="predicted"/>
<sequence>MGPVELKRLFDQYFPEEDYRTVYVRDENRYRVELLSNGKGVNIDLAKVLAKFEREGQSAIDNLITHIKKSLAMTQTTHLLDGNQTAIFPVIRAKSFPDKTKEGKVLMTISHTAETVIYFALDLGDAYVLIDEVMLQESSLDQERVVEIAYQNLSGIPIETRHQQVSGNDFYFVTNNDGYDASRILNTTWLNNFTKDMNGEVVLAVPHQDSFIIADIHNAEGYDILQQMAMQFFAEGRIPITALSFVYEEEKLEPIFILAKKKPRDTN</sequence>
<evidence type="ECO:0000313" key="2">
    <source>
        <dbReference type="Proteomes" id="UP000247922"/>
    </source>
</evidence>
<comment type="caution">
    <text evidence="1">The sequence shown here is derived from an EMBL/GenBank/DDBJ whole genome shotgun (WGS) entry which is preliminary data.</text>
</comment>
<keyword evidence="2" id="KW-1185">Reference proteome</keyword>
<reference evidence="1 2" key="1">
    <citation type="submission" date="2018-05" db="EMBL/GenBank/DDBJ databases">
        <title>Genomic Encyclopedia of Type Strains, Phase IV (KMG-IV): sequencing the most valuable type-strain genomes for metagenomic binning, comparative biology and taxonomic classification.</title>
        <authorList>
            <person name="Goeker M."/>
        </authorList>
    </citation>
    <scope>NUCLEOTIDE SEQUENCE [LARGE SCALE GENOMIC DNA]</scope>
    <source>
        <strain evidence="1 2">DSM 22440</strain>
    </source>
</reference>
<dbReference type="NCBIfam" id="NF010189">
    <property type="entry name" value="PRK13668.1"/>
    <property type="match status" value="1"/>
</dbReference>
<dbReference type="InterPro" id="IPR010838">
    <property type="entry name" value="DUF1444"/>
</dbReference>
<name>A0A2V3W1M8_9BACI</name>
<dbReference type="AlphaFoldDB" id="A0A2V3W1M8"/>
<organism evidence="1 2">
    <name type="scientific">Streptohalobacillus salinus</name>
    <dbReference type="NCBI Taxonomy" id="621096"/>
    <lineage>
        <taxon>Bacteria</taxon>
        <taxon>Bacillati</taxon>
        <taxon>Bacillota</taxon>
        <taxon>Bacilli</taxon>
        <taxon>Bacillales</taxon>
        <taxon>Bacillaceae</taxon>
        <taxon>Streptohalobacillus</taxon>
    </lineage>
</organism>
<evidence type="ECO:0000313" key="1">
    <source>
        <dbReference type="EMBL" id="PXW88177.1"/>
    </source>
</evidence>
<accession>A0A2V3W1M8</accession>
<dbReference type="Proteomes" id="UP000247922">
    <property type="component" value="Unassembled WGS sequence"/>
</dbReference>
<gene>
    <name evidence="1" type="ORF">DES38_11440</name>
</gene>
<protein>
    <submittedName>
        <fullName evidence="1">Uncharacterized protein YtpQ (UPF0354 family)</fullName>
    </submittedName>
</protein>
<dbReference type="EMBL" id="QJJR01000014">
    <property type="protein sequence ID" value="PXW88177.1"/>
    <property type="molecule type" value="Genomic_DNA"/>
</dbReference>
<dbReference type="Pfam" id="PF07285">
    <property type="entry name" value="DUF1444"/>
    <property type="match status" value="1"/>
</dbReference>